<reference evidence="5 6" key="1">
    <citation type="submission" date="2020-08" db="EMBL/GenBank/DDBJ databases">
        <title>Sequencing the genomes of 1000 actinobacteria strains.</title>
        <authorList>
            <person name="Klenk H.-P."/>
        </authorList>
    </citation>
    <scope>NUCLEOTIDE SEQUENCE [LARGE SCALE GENOMIC DNA]</scope>
    <source>
        <strain evidence="5 6">DSM 44230</strain>
    </source>
</reference>
<proteinExistence type="predicted"/>
<keyword evidence="6" id="KW-1185">Reference proteome</keyword>
<dbReference type="PROSITE" id="PS50995">
    <property type="entry name" value="HTH_MARR_2"/>
    <property type="match status" value="1"/>
</dbReference>
<dbReference type="PANTHER" id="PTHR42756">
    <property type="entry name" value="TRANSCRIPTIONAL REGULATOR, MARR"/>
    <property type="match status" value="1"/>
</dbReference>
<gene>
    <name evidence="5" type="ORF">HNR67_004663</name>
</gene>
<dbReference type="PANTHER" id="PTHR42756:SF1">
    <property type="entry name" value="TRANSCRIPTIONAL REPRESSOR OF EMRAB OPERON"/>
    <property type="match status" value="1"/>
</dbReference>
<evidence type="ECO:0000256" key="1">
    <source>
        <dbReference type="ARBA" id="ARBA00023015"/>
    </source>
</evidence>
<dbReference type="RefSeq" id="WP_185004364.1">
    <property type="nucleotide sequence ID" value="NZ_BAAAUI010000036.1"/>
</dbReference>
<evidence type="ECO:0000313" key="6">
    <source>
        <dbReference type="Proteomes" id="UP000533598"/>
    </source>
</evidence>
<dbReference type="EMBL" id="JACHMH010000001">
    <property type="protein sequence ID" value="MBB4678545.1"/>
    <property type="molecule type" value="Genomic_DNA"/>
</dbReference>
<dbReference type="GO" id="GO:0003700">
    <property type="term" value="F:DNA-binding transcription factor activity"/>
    <property type="evidence" value="ECO:0007669"/>
    <property type="project" value="InterPro"/>
</dbReference>
<evidence type="ECO:0000259" key="4">
    <source>
        <dbReference type="PROSITE" id="PS50995"/>
    </source>
</evidence>
<comment type="caution">
    <text evidence="5">The sequence shown here is derived from an EMBL/GenBank/DDBJ whole genome shotgun (WGS) entry which is preliminary data.</text>
</comment>
<feature type="domain" description="HTH marR-type" evidence="4">
    <location>
        <begin position="10"/>
        <end position="139"/>
    </location>
</feature>
<dbReference type="InterPro" id="IPR000835">
    <property type="entry name" value="HTH_MarR-typ"/>
</dbReference>
<dbReference type="AlphaFoldDB" id="A0A7W7FUZ8"/>
<dbReference type="SMART" id="SM00347">
    <property type="entry name" value="HTH_MARR"/>
    <property type="match status" value="1"/>
</dbReference>
<dbReference type="Gene3D" id="1.10.10.10">
    <property type="entry name" value="Winged helix-like DNA-binding domain superfamily/Winged helix DNA-binding domain"/>
    <property type="match status" value="1"/>
</dbReference>
<evidence type="ECO:0000256" key="2">
    <source>
        <dbReference type="ARBA" id="ARBA00023125"/>
    </source>
</evidence>
<dbReference type="PROSITE" id="PS01117">
    <property type="entry name" value="HTH_MARR_1"/>
    <property type="match status" value="1"/>
</dbReference>
<dbReference type="InterPro" id="IPR036390">
    <property type="entry name" value="WH_DNA-bd_sf"/>
</dbReference>
<evidence type="ECO:0000313" key="5">
    <source>
        <dbReference type="EMBL" id="MBB4678545.1"/>
    </source>
</evidence>
<dbReference type="InterPro" id="IPR023187">
    <property type="entry name" value="Tscrpt_reg_MarR-type_CS"/>
</dbReference>
<dbReference type="Pfam" id="PF01047">
    <property type="entry name" value="MarR"/>
    <property type="match status" value="1"/>
</dbReference>
<keyword evidence="2 5" id="KW-0238">DNA-binding</keyword>
<accession>A0A7W7FUZ8</accession>
<protein>
    <submittedName>
        <fullName evidence="5">DNA-binding MarR family transcriptional regulator</fullName>
    </submittedName>
</protein>
<sequence length="156" mass="17412">MATTDGTPLTLYLIKRLELVSRSLLDDALRPRGLTTLQYTALTVLEARGATSSAQLARRSFLRPQTMHEMVLTLEKRGLIRREAQLGNKRVLLATLTEQGRELLAECRPAVLELERAMLEQFSPGQRAVFREALELGIGSLAPLARERENTDAGRD</sequence>
<keyword evidence="1" id="KW-0805">Transcription regulation</keyword>
<dbReference type="GO" id="GO:0003677">
    <property type="term" value="F:DNA binding"/>
    <property type="evidence" value="ECO:0007669"/>
    <property type="project" value="UniProtKB-KW"/>
</dbReference>
<dbReference type="SUPFAM" id="SSF46785">
    <property type="entry name" value="Winged helix' DNA-binding domain"/>
    <property type="match status" value="1"/>
</dbReference>
<name>A0A7W7FUZ8_9PSEU</name>
<keyword evidence="3" id="KW-0804">Transcription</keyword>
<organism evidence="5 6">
    <name type="scientific">Crossiella cryophila</name>
    <dbReference type="NCBI Taxonomy" id="43355"/>
    <lineage>
        <taxon>Bacteria</taxon>
        <taxon>Bacillati</taxon>
        <taxon>Actinomycetota</taxon>
        <taxon>Actinomycetes</taxon>
        <taxon>Pseudonocardiales</taxon>
        <taxon>Pseudonocardiaceae</taxon>
        <taxon>Crossiella</taxon>
    </lineage>
</organism>
<dbReference type="InterPro" id="IPR036388">
    <property type="entry name" value="WH-like_DNA-bd_sf"/>
</dbReference>
<dbReference type="Proteomes" id="UP000533598">
    <property type="component" value="Unassembled WGS sequence"/>
</dbReference>
<evidence type="ECO:0000256" key="3">
    <source>
        <dbReference type="ARBA" id="ARBA00023163"/>
    </source>
</evidence>